<keyword evidence="3" id="KW-1185">Reference proteome</keyword>
<proteinExistence type="predicted"/>
<feature type="domain" description="Tle cognate immunity protein 4 C-terminal" evidence="1">
    <location>
        <begin position="157"/>
        <end position="309"/>
    </location>
</feature>
<dbReference type="Pfam" id="PF18426">
    <property type="entry name" value="Tli4_C"/>
    <property type="match status" value="1"/>
</dbReference>
<evidence type="ECO:0000313" key="2">
    <source>
        <dbReference type="EMBL" id="RPE74671.1"/>
    </source>
</evidence>
<protein>
    <recommendedName>
        <fullName evidence="1">Tle cognate immunity protein 4 C-terminal domain-containing protein</fullName>
    </recommendedName>
</protein>
<dbReference type="EMBL" id="RKQN01000007">
    <property type="protein sequence ID" value="RPE74671.1"/>
    <property type="molecule type" value="Genomic_DNA"/>
</dbReference>
<organism evidence="2 3">
    <name type="scientific">Vulcaniibacterium tengchongense</name>
    <dbReference type="NCBI Taxonomy" id="1273429"/>
    <lineage>
        <taxon>Bacteria</taxon>
        <taxon>Pseudomonadati</taxon>
        <taxon>Pseudomonadota</taxon>
        <taxon>Gammaproteobacteria</taxon>
        <taxon>Lysobacterales</taxon>
        <taxon>Lysobacteraceae</taxon>
        <taxon>Vulcaniibacterium</taxon>
    </lineage>
</organism>
<accession>A0A3N4V4K5</accession>
<dbReference type="Proteomes" id="UP000269708">
    <property type="component" value="Unassembled WGS sequence"/>
</dbReference>
<gene>
    <name evidence="2" type="ORF">EDC50_3081</name>
</gene>
<name>A0A3N4V4K5_9GAMM</name>
<dbReference type="OrthoDB" id="8752886at2"/>
<reference evidence="2 3" key="1">
    <citation type="submission" date="2018-11" db="EMBL/GenBank/DDBJ databases">
        <title>Genomic Encyclopedia of Type Strains, Phase IV (KMG-IV): sequencing the most valuable type-strain genomes for metagenomic binning, comparative biology and taxonomic classification.</title>
        <authorList>
            <person name="Goeker M."/>
        </authorList>
    </citation>
    <scope>NUCLEOTIDE SEQUENCE [LARGE SCALE GENOMIC DNA]</scope>
    <source>
        <strain evidence="2 3">DSM 25623</strain>
    </source>
</reference>
<dbReference type="InterPro" id="IPR041290">
    <property type="entry name" value="Tli4_C"/>
</dbReference>
<evidence type="ECO:0000259" key="1">
    <source>
        <dbReference type="Pfam" id="PF18426"/>
    </source>
</evidence>
<dbReference type="RefSeq" id="WP_123771392.1">
    <property type="nucleotide sequence ID" value="NZ_RKQN01000007.1"/>
</dbReference>
<dbReference type="AlphaFoldDB" id="A0A3N4V4K5"/>
<evidence type="ECO:0000313" key="3">
    <source>
        <dbReference type="Proteomes" id="UP000269708"/>
    </source>
</evidence>
<comment type="caution">
    <text evidence="2">The sequence shown here is derived from an EMBL/GenBank/DDBJ whole genome shotgun (WGS) entry which is preliminary data.</text>
</comment>
<sequence length="309" mass="33514">MLQNMRTHCVGRFLIELPLEFRQRHSAVDSAADATFYFGHDADFKTIDVSVVGEGLDTAAFDSRVKQRAETLSVQTNYEKNASMLVAEQVWAPGQILLRYYATPDIADSFVHELHLLVDGAHVVARTKSFDAPVAPAESRLRALVPHVSRVSDPARANGFCLGPVAVSVDSDYEEADLRFGAGAEGQPLMLAIEFSTFGQANGEPSLIERGEANLAGLGVNPKALKKGALSLAGLPAEQWLGRFDEGGARQHGFYAETTGKSQSKSEPKIHLELFTGGQLADGGYAASPLDDEQAMRLWDGIITTLRRR</sequence>